<keyword evidence="3" id="KW-0378">Hydrolase</keyword>
<comment type="subcellular location">
    <subcellularLocation>
        <location evidence="3">Membrane</location>
        <topology evidence="3">Single-pass type II membrane protein</topology>
    </subcellularLocation>
</comment>
<sequence>MRLIWLSPTEAMAVIARRPGPAVALAAVAGALGLLIVFAPALPPQIALRGRDVVLLPALTGLLALVSIAGLYLSGWVTNALARGFGGDGSAGLTRAAIAWSQVIAIPFGVVALPLIIYLKTAPAANVKLSLALFLAGVMTSIWSFVVFIRMLGSAHNLSLPGAVVVALLQFVILLGAAVGFRVFIAQPFVAVNSSMVPTLISGDLFVVSKRAYGYSRYSFPFAPRLFSGRVRSIAPARGDLVVFRHPAQAGQDHVSRVIGLPGDRVQMRQGRLYINDRIAERRQISPAPAPDLNGKMTAVTTYEETLPGGPTHLIVELRGDNGAFDETKAYTVPEGHYFMLGDNRDNALDSRADQKSKGVGFVPAENLIGRGEGVFFSVRQDDPSKPAQIDWARIGLRLR</sequence>
<dbReference type="SUPFAM" id="SSF51306">
    <property type="entry name" value="LexA/Signal peptidase"/>
    <property type="match status" value="1"/>
</dbReference>
<keyword evidence="3" id="KW-0645">Protease</keyword>
<feature type="transmembrane region" description="Helical" evidence="3">
    <location>
        <begin position="164"/>
        <end position="185"/>
    </location>
</feature>
<proteinExistence type="inferred from homology"/>
<evidence type="ECO:0000256" key="1">
    <source>
        <dbReference type="ARBA" id="ARBA00009370"/>
    </source>
</evidence>
<dbReference type="GO" id="GO:0009003">
    <property type="term" value="F:signal peptidase activity"/>
    <property type="evidence" value="ECO:0007669"/>
    <property type="project" value="UniProtKB-EC"/>
</dbReference>
<dbReference type="GO" id="GO:0006465">
    <property type="term" value="P:signal peptide processing"/>
    <property type="evidence" value="ECO:0007669"/>
    <property type="project" value="InterPro"/>
</dbReference>
<feature type="transmembrane region" description="Helical" evidence="3">
    <location>
        <begin position="54"/>
        <end position="77"/>
    </location>
</feature>
<evidence type="ECO:0000259" key="4">
    <source>
        <dbReference type="Pfam" id="PF10502"/>
    </source>
</evidence>
<dbReference type="Pfam" id="PF10502">
    <property type="entry name" value="Peptidase_S26"/>
    <property type="match status" value="1"/>
</dbReference>
<reference evidence="5" key="1">
    <citation type="journal article" date="2023" name="Int. J. Syst. Evol. Microbiol.">
        <title>Methylocystis iwaonis sp. nov., a type II methane-oxidizing bacterium from surface soil of a rice paddy field in Japan, and emended description of the genus Methylocystis (ex Whittenbury et al. 1970) Bowman et al. 1993.</title>
        <authorList>
            <person name="Kaise H."/>
            <person name="Sawadogo J.B."/>
            <person name="Alam M.S."/>
            <person name="Ueno C."/>
            <person name="Dianou D."/>
            <person name="Shinjo R."/>
            <person name="Asakawa S."/>
        </authorList>
    </citation>
    <scope>NUCLEOTIDE SEQUENCE</scope>
    <source>
        <strain evidence="5">LMG27198</strain>
    </source>
</reference>
<keyword evidence="3" id="KW-1133">Transmembrane helix</keyword>
<feature type="domain" description="Peptidase S26" evidence="4">
    <location>
        <begin position="168"/>
        <end position="375"/>
    </location>
</feature>
<feature type="transmembrane region" description="Helical" evidence="3">
    <location>
        <begin position="97"/>
        <end position="119"/>
    </location>
</feature>
<evidence type="ECO:0000313" key="5">
    <source>
        <dbReference type="EMBL" id="GLI91937.1"/>
    </source>
</evidence>
<evidence type="ECO:0000256" key="3">
    <source>
        <dbReference type="RuleBase" id="RU362042"/>
    </source>
</evidence>
<dbReference type="AlphaFoldDB" id="A0A9W6GRW1"/>
<comment type="caution">
    <text evidence="5">The sequence shown here is derived from an EMBL/GenBank/DDBJ whole genome shotgun (WGS) entry which is preliminary data.</text>
</comment>
<comment type="catalytic activity">
    <reaction evidence="3">
        <text>Cleavage of hydrophobic, N-terminal signal or leader sequences from secreted and periplasmic proteins.</text>
        <dbReference type="EC" id="3.4.21.89"/>
    </reaction>
</comment>
<keyword evidence="3" id="KW-0812">Transmembrane</keyword>
<dbReference type="InterPro" id="IPR000223">
    <property type="entry name" value="Pept_S26A_signal_pept_1"/>
</dbReference>
<dbReference type="EMBL" id="BSEC01000001">
    <property type="protein sequence ID" value="GLI91937.1"/>
    <property type="molecule type" value="Genomic_DNA"/>
</dbReference>
<dbReference type="GO" id="GO:0004252">
    <property type="term" value="F:serine-type endopeptidase activity"/>
    <property type="evidence" value="ECO:0007669"/>
    <property type="project" value="InterPro"/>
</dbReference>
<keyword evidence="6" id="KW-1185">Reference proteome</keyword>
<dbReference type="InterPro" id="IPR036286">
    <property type="entry name" value="LexA/Signal_pep-like_sf"/>
</dbReference>
<feature type="transmembrane region" description="Helical" evidence="3">
    <location>
        <begin position="131"/>
        <end position="152"/>
    </location>
</feature>
<organism evidence="5 6">
    <name type="scientific">Methylocystis echinoides</name>
    <dbReference type="NCBI Taxonomy" id="29468"/>
    <lineage>
        <taxon>Bacteria</taxon>
        <taxon>Pseudomonadati</taxon>
        <taxon>Pseudomonadota</taxon>
        <taxon>Alphaproteobacteria</taxon>
        <taxon>Hyphomicrobiales</taxon>
        <taxon>Methylocystaceae</taxon>
        <taxon>Methylocystis</taxon>
    </lineage>
</organism>
<comment type="similarity">
    <text evidence="1 3">Belongs to the peptidase S26 family.</text>
</comment>
<dbReference type="PANTHER" id="PTHR43390:SF1">
    <property type="entry name" value="CHLOROPLAST PROCESSING PEPTIDASE"/>
    <property type="match status" value="1"/>
</dbReference>
<evidence type="ECO:0000313" key="6">
    <source>
        <dbReference type="Proteomes" id="UP001144323"/>
    </source>
</evidence>
<accession>A0A9W6GRW1</accession>
<dbReference type="NCBIfam" id="TIGR02227">
    <property type="entry name" value="sigpep_I_bact"/>
    <property type="match status" value="1"/>
</dbReference>
<evidence type="ECO:0000256" key="2">
    <source>
        <dbReference type="ARBA" id="ARBA00019232"/>
    </source>
</evidence>
<dbReference type="EC" id="3.4.21.89" evidence="3"/>
<dbReference type="CDD" id="cd06530">
    <property type="entry name" value="S26_SPase_I"/>
    <property type="match status" value="1"/>
</dbReference>
<gene>
    <name evidence="5" type="ORF">LMG27198_09290</name>
</gene>
<protein>
    <recommendedName>
        <fullName evidence="2 3">Signal peptidase I</fullName>
        <ecNumber evidence="3">3.4.21.89</ecNumber>
    </recommendedName>
</protein>
<dbReference type="PRINTS" id="PR00727">
    <property type="entry name" value="LEADERPTASE"/>
</dbReference>
<dbReference type="Gene3D" id="2.10.109.10">
    <property type="entry name" value="Umud Fragment, subunit A"/>
    <property type="match status" value="1"/>
</dbReference>
<dbReference type="PANTHER" id="PTHR43390">
    <property type="entry name" value="SIGNAL PEPTIDASE I"/>
    <property type="match status" value="1"/>
</dbReference>
<dbReference type="InterPro" id="IPR019533">
    <property type="entry name" value="Peptidase_S26"/>
</dbReference>
<feature type="transmembrane region" description="Helical" evidence="3">
    <location>
        <begin position="20"/>
        <end position="42"/>
    </location>
</feature>
<name>A0A9W6GRW1_9HYPH</name>
<dbReference type="GO" id="GO:0016020">
    <property type="term" value="C:membrane"/>
    <property type="evidence" value="ECO:0007669"/>
    <property type="project" value="UniProtKB-SubCell"/>
</dbReference>
<dbReference type="Proteomes" id="UP001144323">
    <property type="component" value="Unassembled WGS sequence"/>
</dbReference>
<keyword evidence="3" id="KW-0472">Membrane</keyword>
<comment type="caution">
    <text evidence="3">Lacks conserved residue(s) required for the propagation of feature annotation.</text>
</comment>